<organism evidence="2 3">
    <name type="scientific">Caenimonas koreensis DSM 17982</name>
    <dbReference type="NCBI Taxonomy" id="1121255"/>
    <lineage>
        <taxon>Bacteria</taxon>
        <taxon>Pseudomonadati</taxon>
        <taxon>Pseudomonadota</taxon>
        <taxon>Betaproteobacteria</taxon>
        <taxon>Burkholderiales</taxon>
        <taxon>Comamonadaceae</taxon>
        <taxon>Caenimonas</taxon>
    </lineage>
</organism>
<evidence type="ECO:0000256" key="1">
    <source>
        <dbReference type="SAM" id="SignalP"/>
    </source>
</evidence>
<evidence type="ECO:0000313" key="2">
    <source>
        <dbReference type="EMBL" id="MRD49598.1"/>
    </source>
</evidence>
<keyword evidence="3" id="KW-1185">Reference proteome</keyword>
<evidence type="ECO:0000313" key="3">
    <source>
        <dbReference type="Proteomes" id="UP000487350"/>
    </source>
</evidence>
<comment type="caution">
    <text evidence="2">The sequence shown here is derived from an EMBL/GenBank/DDBJ whole genome shotgun (WGS) entry which is preliminary data.</text>
</comment>
<sequence length="117" mass="12859">MSRRLLSFLLLIAFLCQSLPVLNSQGVAERSQQFEHITLHWQDTEHHHHDDLSLHVEDSDDASQHEHADAGFNTACLLTAGWGEIAKMQPLSPDVAVRAPGPTPLLDGLLRPPKAAA</sequence>
<protein>
    <recommendedName>
        <fullName evidence="4">Cobalt/nickel transport protein</fullName>
    </recommendedName>
</protein>
<proteinExistence type="predicted"/>
<feature type="chain" id="PRO_5032762214" description="Cobalt/nickel transport protein" evidence="1">
    <location>
        <begin position="24"/>
        <end position="117"/>
    </location>
</feature>
<accession>A0A844B477</accession>
<dbReference type="AlphaFoldDB" id="A0A844B477"/>
<dbReference type="RefSeq" id="WP_153586892.1">
    <property type="nucleotide sequence ID" value="NZ_WJBU01000027.1"/>
</dbReference>
<reference evidence="2 3" key="1">
    <citation type="submission" date="2019-11" db="EMBL/GenBank/DDBJ databases">
        <title>Caenimonas koreensis gen. nov., sp. nov., isolated from activated sludge.</title>
        <authorList>
            <person name="Seung H.R."/>
        </authorList>
    </citation>
    <scope>NUCLEOTIDE SEQUENCE [LARGE SCALE GENOMIC DNA]</scope>
    <source>
        <strain evidence="2 3">EMB320</strain>
    </source>
</reference>
<dbReference type="OrthoDB" id="8901861at2"/>
<keyword evidence="1" id="KW-0732">Signal</keyword>
<feature type="signal peptide" evidence="1">
    <location>
        <begin position="1"/>
        <end position="23"/>
    </location>
</feature>
<evidence type="ECO:0008006" key="4">
    <source>
        <dbReference type="Google" id="ProtNLM"/>
    </source>
</evidence>
<gene>
    <name evidence="2" type="ORF">GHT07_20185</name>
</gene>
<dbReference type="Proteomes" id="UP000487350">
    <property type="component" value="Unassembled WGS sequence"/>
</dbReference>
<dbReference type="EMBL" id="WJBU01000027">
    <property type="protein sequence ID" value="MRD49598.1"/>
    <property type="molecule type" value="Genomic_DNA"/>
</dbReference>
<name>A0A844B477_9BURK</name>